<sequence length="229" mass="24431" precursor="true">MKKLYALLTAALMTFTLAIPAAAVKHYDPAVGHITTDGAPEGTVYTDILVKLPTDDDNYTDFTQPPEVCAEGAESGHPIDISAESEIARYSENGYVSLSLHHKKAGTLCIYPDEEVLKMSSSSSASCDLIDLSIAYGAFKAAYVDGSGNILGVTSPSDTEYSRDTPYGFHTDGSSLTFQRHGAHPRTISLIVAGTTLVLISLPLITGYVLSKRKKRIKPAANASEGTKK</sequence>
<dbReference type="Proteomes" id="UP000006919">
    <property type="component" value="Chromosome"/>
</dbReference>
<keyword evidence="1" id="KW-0812">Transmembrane</keyword>
<gene>
    <name evidence="3" type="ordered locus">Rumal_2900</name>
</gene>
<dbReference type="eggNOG" id="ENOG50327HM">
    <property type="taxonomic scope" value="Bacteria"/>
</dbReference>
<dbReference type="RefSeq" id="WP_013499475.1">
    <property type="nucleotide sequence ID" value="NC_014833.1"/>
</dbReference>
<protein>
    <recommendedName>
        <fullName evidence="5">LPXTG-motif cell wall anchor domain-containing protein</fullName>
    </recommendedName>
</protein>
<evidence type="ECO:0000256" key="2">
    <source>
        <dbReference type="SAM" id="SignalP"/>
    </source>
</evidence>
<feature type="signal peptide" evidence="2">
    <location>
        <begin position="1"/>
        <end position="21"/>
    </location>
</feature>
<dbReference type="OrthoDB" id="1819564at2"/>
<proteinExistence type="predicted"/>
<keyword evidence="2" id="KW-0732">Signal</keyword>
<evidence type="ECO:0000313" key="3">
    <source>
        <dbReference type="EMBL" id="ADU23366.1"/>
    </source>
</evidence>
<dbReference type="KEGG" id="ral:Rumal_2900"/>
<reference evidence="3 4" key="1">
    <citation type="journal article" date="2011" name="J. Bacteriol.">
        <title>Complete genome of the cellulolytic ruminal bacterium Ruminococcus albus 7.</title>
        <authorList>
            <person name="Suen G."/>
            <person name="Stevenson D.M."/>
            <person name="Bruce D.C."/>
            <person name="Chertkov O."/>
            <person name="Copeland A."/>
            <person name="Cheng J.F."/>
            <person name="Detter C."/>
            <person name="Detter J.C."/>
            <person name="Goodwin L.A."/>
            <person name="Han C.S."/>
            <person name="Hauser L.J."/>
            <person name="Ivanova N.N."/>
            <person name="Kyrpides N.C."/>
            <person name="Land M.L."/>
            <person name="Lapidus A."/>
            <person name="Lucas S."/>
            <person name="Ovchinnikova G."/>
            <person name="Pitluck S."/>
            <person name="Tapia R."/>
            <person name="Woyke T."/>
            <person name="Boyum J."/>
            <person name="Mead D."/>
            <person name="Weimer P.J."/>
        </authorList>
    </citation>
    <scope>NUCLEOTIDE SEQUENCE [LARGE SCALE GENOMIC DNA]</scope>
    <source>
        <strain evidence="4">ATCC 27210 / DSM 20455 / JCM 14654 / NCDO 2250 / 7</strain>
    </source>
</reference>
<dbReference type="HOGENOM" id="CLU_1209085_0_0_9"/>
<evidence type="ECO:0008006" key="5">
    <source>
        <dbReference type="Google" id="ProtNLM"/>
    </source>
</evidence>
<name>E6UIM1_RUMA7</name>
<accession>E6UIM1</accession>
<organism evidence="3 4">
    <name type="scientific">Ruminococcus albus (strain ATCC 27210 / DSM 20455 / JCM 14654 / NCDO 2250 / 7)</name>
    <dbReference type="NCBI Taxonomy" id="697329"/>
    <lineage>
        <taxon>Bacteria</taxon>
        <taxon>Bacillati</taxon>
        <taxon>Bacillota</taxon>
        <taxon>Clostridia</taxon>
        <taxon>Eubacteriales</taxon>
        <taxon>Oscillospiraceae</taxon>
        <taxon>Ruminococcus</taxon>
    </lineage>
</organism>
<dbReference type="AlphaFoldDB" id="E6UIM1"/>
<evidence type="ECO:0000313" key="4">
    <source>
        <dbReference type="Proteomes" id="UP000006919"/>
    </source>
</evidence>
<feature type="transmembrane region" description="Helical" evidence="1">
    <location>
        <begin position="188"/>
        <end position="210"/>
    </location>
</feature>
<keyword evidence="1" id="KW-0472">Membrane</keyword>
<feature type="chain" id="PRO_5039090943" description="LPXTG-motif cell wall anchor domain-containing protein" evidence="2">
    <location>
        <begin position="22"/>
        <end position="229"/>
    </location>
</feature>
<evidence type="ECO:0000256" key="1">
    <source>
        <dbReference type="SAM" id="Phobius"/>
    </source>
</evidence>
<dbReference type="EMBL" id="CP002403">
    <property type="protein sequence ID" value="ADU23366.1"/>
    <property type="molecule type" value="Genomic_DNA"/>
</dbReference>
<keyword evidence="1" id="KW-1133">Transmembrane helix</keyword>